<evidence type="ECO:0000256" key="3">
    <source>
        <dbReference type="ARBA" id="ARBA00022523"/>
    </source>
</evidence>
<evidence type="ECO:0000256" key="1">
    <source>
        <dbReference type="ARBA" id="ARBA00004271"/>
    </source>
</evidence>
<dbReference type="PRINTS" id="PR00325">
    <property type="entry name" value="GERMIN"/>
</dbReference>
<evidence type="ECO:0000256" key="9">
    <source>
        <dbReference type="PIRSR" id="PIRSR601929-2"/>
    </source>
</evidence>
<evidence type="ECO:0000313" key="13">
    <source>
        <dbReference type="EMBL" id="KAG8477576.1"/>
    </source>
</evidence>
<dbReference type="SUPFAM" id="SSF51182">
    <property type="entry name" value="RmlC-like cupins"/>
    <property type="match status" value="1"/>
</dbReference>
<evidence type="ECO:0000256" key="11">
    <source>
        <dbReference type="SAM" id="Phobius"/>
    </source>
</evidence>
<evidence type="ECO:0000256" key="5">
    <source>
        <dbReference type="ARBA" id="ARBA00022723"/>
    </source>
</evidence>
<feature type="binding site" evidence="9">
    <location>
        <position position="320"/>
    </location>
    <ligand>
        <name>Mn(2+)</name>
        <dbReference type="ChEBI" id="CHEBI:29035"/>
    </ligand>
</feature>
<keyword evidence="3" id="KW-0052">Apoplast</keyword>
<proteinExistence type="inferred from homology"/>
<comment type="caution">
    <text evidence="13">The sequence shown here is derived from an EMBL/GenBank/DDBJ whole genome shotgun (WGS) entry which is preliminary data.</text>
</comment>
<sequence length="391" mass="43489">MVFAYLIIFITFVRSTSRFPRYSPILSSKTLSFNLTNILIWFFIHVNKNIHARTRSIFGGLANSAVTNNLMGSVITAANVVQIPGLNTLVVLTQSSLANSMWDSSLQQTIWFITRRTMSIPWNSATLFTSTPLVTDQGLPIWNQRSQENEKQASPQPNLNQTIALGHMNIYVLKECLVMIGVELLWIQSKKKKVTPFTYIKKIIGIYTLSRWFFCLQLIISSMVFVNLFIFVAFWGLVASDPDHLQDFCVADKTSRINVNGYPCKNAVNVTEVDFFFGGLANSAVINNLVGSVITAANVEKIPGLNTLGDIFVFPEGLVHYQKNNGVKPASVISGFNSQFSGTQSIAITLFTSTPLVPDHVLTKGFQIGTKGVKKMRNKLAPKKNETLGLY</sequence>
<gene>
    <name evidence="13" type="ORF">CXB51_030443</name>
</gene>
<dbReference type="InterPro" id="IPR001929">
    <property type="entry name" value="Germin"/>
</dbReference>
<evidence type="ECO:0000259" key="12">
    <source>
        <dbReference type="Pfam" id="PF00190"/>
    </source>
</evidence>
<evidence type="ECO:0000256" key="10">
    <source>
        <dbReference type="PIRSR" id="PIRSR601929-3"/>
    </source>
</evidence>
<evidence type="ECO:0000313" key="14">
    <source>
        <dbReference type="Proteomes" id="UP000701853"/>
    </source>
</evidence>
<dbReference type="Pfam" id="PF00190">
    <property type="entry name" value="Cupin_1"/>
    <property type="match status" value="1"/>
</dbReference>
<evidence type="ECO:0000256" key="7">
    <source>
        <dbReference type="ARBA" id="ARBA00023180"/>
    </source>
</evidence>
<feature type="transmembrane region" description="Helical" evidence="11">
    <location>
        <begin position="212"/>
        <end position="238"/>
    </location>
</feature>
<keyword evidence="4" id="KW-0964">Secreted</keyword>
<comment type="similarity">
    <text evidence="2">Belongs to the germin family.</text>
</comment>
<dbReference type="Gene3D" id="2.60.120.10">
    <property type="entry name" value="Jelly Rolls"/>
    <property type="match status" value="2"/>
</dbReference>
<keyword evidence="11" id="KW-0812">Transmembrane</keyword>
<keyword evidence="6" id="KW-0732">Signal</keyword>
<accession>A0A8J6CNP6</accession>
<dbReference type="CDD" id="cd02241">
    <property type="entry name" value="cupin_OxOx"/>
    <property type="match status" value="1"/>
</dbReference>
<dbReference type="PANTHER" id="PTHR31238">
    <property type="entry name" value="GERMIN-LIKE PROTEIN SUBFAMILY 3 MEMBER 3"/>
    <property type="match status" value="1"/>
</dbReference>
<keyword evidence="8 9" id="KW-0464">Manganese</keyword>
<dbReference type="Proteomes" id="UP000701853">
    <property type="component" value="Chromosome 11"/>
</dbReference>
<feature type="disulfide bond" evidence="10">
    <location>
        <begin position="249"/>
        <end position="264"/>
    </location>
</feature>
<feature type="domain" description="Cupin type-1" evidence="12">
    <location>
        <begin position="309"/>
        <end position="371"/>
    </location>
</feature>
<name>A0A8J6CNP6_9ROSI</name>
<evidence type="ECO:0000256" key="6">
    <source>
        <dbReference type="ARBA" id="ARBA00022729"/>
    </source>
</evidence>
<dbReference type="InterPro" id="IPR014710">
    <property type="entry name" value="RmlC-like_jellyroll"/>
</dbReference>
<dbReference type="GO" id="GO:0030145">
    <property type="term" value="F:manganese ion binding"/>
    <property type="evidence" value="ECO:0007669"/>
    <property type="project" value="InterPro"/>
</dbReference>
<keyword evidence="11" id="KW-0472">Membrane</keyword>
<keyword evidence="7" id="KW-0325">Glycoprotein</keyword>
<dbReference type="InterPro" id="IPR011051">
    <property type="entry name" value="RmlC_Cupin_sf"/>
</dbReference>
<organism evidence="13 14">
    <name type="scientific">Gossypium anomalum</name>
    <dbReference type="NCBI Taxonomy" id="47600"/>
    <lineage>
        <taxon>Eukaryota</taxon>
        <taxon>Viridiplantae</taxon>
        <taxon>Streptophyta</taxon>
        <taxon>Embryophyta</taxon>
        <taxon>Tracheophyta</taxon>
        <taxon>Spermatophyta</taxon>
        <taxon>Magnoliopsida</taxon>
        <taxon>eudicotyledons</taxon>
        <taxon>Gunneridae</taxon>
        <taxon>Pentapetalae</taxon>
        <taxon>rosids</taxon>
        <taxon>malvids</taxon>
        <taxon>Malvales</taxon>
        <taxon>Malvaceae</taxon>
        <taxon>Malvoideae</taxon>
        <taxon>Gossypium</taxon>
    </lineage>
</organism>
<dbReference type="InterPro" id="IPR006045">
    <property type="entry name" value="Cupin_1"/>
</dbReference>
<keyword evidence="10" id="KW-1015">Disulfide bond</keyword>
<keyword evidence="11" id="KW-1133">Transmembrane helix</keyword>
<reference evidence="13 14" key="1">
    <citation type="journal article" date="2021" name="bioRxiv">
        <title>The Gossypium anomalum genome as a resource for cotton improvement and evolutionary analysis of hybrid incompatibility.</title>
        <authorList>
            <person name="Grover C.E."/>
            <person name="Yuan D."/>
            <person name="Arick M.A."/>
            <person name="Miller E.R."/>
            <person name="Hu G."/>
            <person name="Peterson D.G."/>
            <person name="Wendel J.F."/>
            <person name="Udall J.A."/>
        </authorList>
    </citation>
    <scope>NUCLEOTIDE SEQUENCE [LARGE SCALE GENOMIC DNA]</scope>
    <source>
        <strain evidence="13">JFW-Udall</strain>
        <tissue evidence="13">Leaf</tissue>
    </source>
</reference>
<keyword evidence="5 9" id="KW-0479">Metal-binding</keyword>
<evidence type="ECO:0000256" key="8">
    <source>
        <dbReference type="ARBA" id="ARBA00023211"/>
    </source>
</evidence>
<dbReference type="OrthoDB" id="1921208at2759"/>
<keyword evidence="14" id="KW-1185">Reference proteome</keyword>
<dbReference type="EMBL" id="JAHUZN010000011">
    <property type="protein sequence ID" value="KAG8477576.1"/>
    <property type="molecule type" value="Genomic_DNA"/>
</dbReference>
<evidence type="ECO:0000256" key="2">
    <source>
        <dbReference type="ARBA" id="ARBA00007456"/>
    </source>
</evidence>
<dbReference type="AlphaFoldDB" id="A0A8J6CNP6"/>
<protein>
    <recommendedName>
        <fullName evidence="12">Cupin type-1 domain-containing protein</fullName>
    </recommendedName>
</protein>
<comment type="subcellular location">
    <subcellularLocation>
        <location evidence="1">Secreted</location>
        <location evidence="1">Extracellular space</location>
        <location evidence="1">Apoplast</location>
    </subcellularLocation>
</comment>
<dbReference type="GO" id="GO:0048046">
    <property type="term" value="C:apoplast"/>
    <property type="evidence" value="ECO:0007669"/>
    <property type="project" value="UniProtKB-SubCell"/>
</dbReference>
<evidence type="ECO:0000256" key="4">
    <source>
        <dbReference type="ARBA" id="ARBA00022525"/>
    </source>
</evidence>